<dbReference type="Gene3D" id="3.30.360.10">
    <property type="entry name" value="Dihydrodipicolinate Reductase, domain 2"/>
    <property type="match status" value="1"/>
</dbReference>
<comment type="pathway">
    <text evidence="6">Cofactor biosynthesis; NAD(+) biosynthesis; iminoaspartate from L-aspartate (dehydrogenase route): step 1/1.</text>
</comment>
<dbReference type="HAMAP" id="MF_01265">
    <property type="entry name" value="NadX"/>
    <property type="match status" value="1"/>
</dbReference>
<feature type="domain" description="Aspartate/homoserine dehydrogenase NAD-binding" evidence="8">
    <location>
        <begin position="7"/>
        <end position="123"/>
    </location>
</feature>
<evidence type="ECO:0000259" key="7">
    <source>
        <dbReference type="Pfam" id="PF01958"/>
    </source>
</evidence>
<dbReference type="SUPFAM" id="SSF51735">
    <property type="entry name" value="NAD(P)-binding Rossmann-fold domains"/>
    <property type="match status" value="1"/>
</dbReference>
<dbReference type="AlphaFoldDB" id="A0AB39HMK6"/>
<dbReference type="Pfam" id="PF01958">
    <property type="entry name" value="Asp_DH_C"/>
    <property type="match status" value="1"/>
</dbReference>
<accession>A0AB39HMK6</accession>
<dbReference type="Pfam" id="PF03447">
    <property type="entry name" value="NAD_binding_3"/>
    <property type="match status" value="1"/>
</dbReference>
<protein>
    <recommendedName>
        <fullName evidence="6">L-aspartate dehydrogenase</fullName>
        <ecNumber evidence="6">1.4.1.21</ecNumber>
    </recommendedName>
</protein>
<dbReference type="GO" id="GO:0016639">
    <property type="term" value="F:oxidoreductase activity, acting on the CH-NH2 group of donors, NAD or NADP as acceptor"/>
    <property type="evidence" value="ECO:0007669"/>
    <property type="project" value="UniProtKB-UniRule"/>
</dbReference>
<evidence type="ECO:0000256" key="1">
    <source>
        <dbReference type="ARBA" id="ARBA00008331"/>
    </source>
</evidence>
<comment type="similarity">
    <text evidence="1 6">Belongs to the L-aspartate dehydrogenase family.</text>
</comment>
<dbReference type="GO" id="GO:0033735">
    <property type="term" value="F:aspartate dehydrogenase [NAD(P)+] activity"/>
    <property type="evidence" value="ECO:0007669"/>
    <property type="project" value="UniProtKB-EC"/>
</dbReference>
<dbReference type="InterPro" id="IPR022487">
    <property type="entry name" value="Asp_DH_arc"/>
</dbReference>
<proteinExistence type="inferred from homology"/>
<dbReference type="NCBIfam" id="TIGR03855">
    <property type="entry name" value="NAD_NadX"/>
    <property type="match status" value="1"/>
</dbReference>
<keyword evidence="5 6" id="KW-0520">NAD</keyword>
<feature type="domain" description="Aspartate dehydrogenase" evidence="7">
    <location>
        <begin position="161"/>
        <end position="248"/>
    </location>
</feature>
<comment type="miscellaneous">
    <text evidence="6">The iminoaspartate product is unstable in aqueous solution and can decompose to oxaloacetate and ammonia.</text>
</comment>
<evidence type="ECO:0000256" key="6">
    <source>
        <dbReference type="HAMAP-Rule" id="MF_01265"/>
    </source>
</evidence>
<comment type="catalytic activity">
    <reaction evidence="6">
        <text>L-aspartate + NADP(+) + H2O = oxaloacetate + NH4(+) + NADPH + H(+)</text>
        <dbReference type="Rhea" id="RHEA:11784"/>
        <dbReference type="ChEBI" id="CHEBI:15377"/>
        <dbReference type="ChEBI" id="CHEBI:15378"/>
        <dbReference type="ChEBI" id="CHEBI:16452"/>
        <dbReference type="ChEBI" id="CHEBI:28938"/>
        <dbReference type="ChEBI" id="CHEBI:29991"/>
        <dbReference type="ChEBI" id="CHEBI:57783"/>
        <dbReference type="ChEBI" id="CHEBI:58349"/>
        <dbReference type="EC" id="1.4.1.21"/>
    </reaction>
</comment>
<keyword evidence="4 6" id="KW-0560">Oxidoreductase</keyword>
<dbReference type="PANTHER" id="PTHR31873:SF6">
    <property type="entry name" value="ASPARTATE DEHYDROGENASE DOMAIN-CONTAINING PROTEIN"/>
    <property type="match status" value="1"/>
</dbReference>
<comment type="function">
    <text evidence="6">Specifically catalyzes the NAD or NADP-dependent dehydrogenation of L-aspartate to iminoaspartate.</text>
</comment>
<dbReference type="NCBIfam" id="NF009828">
    <property type="entry name" value="PRK13303.1-3"/>
    <property type="match status" value="1"/>
</dbReference>
<dbReference type="EMBL" id="CP162599">
    <property type="protein sequence ID" value="XDK33414.1"/>
    <property type="molecule type" value="Genomic_DNA"/>
</dbReference>
<evidence type="ECO:0000256" key="4">
    <source>
        <dbReference type="ARBA" id="ARBA00023002"/>
    </source>
</evidence>
<dbReference type="PANTHER" id="PTHR31873">
    <property type="entry name" value="L-ASPARTATE DEHYDROGENASE-RELATED"/>
    <property type="match status" value="1"/>
</dbReference>
<dbReference type="GO" id="GO:0051287">
    <property type="term" value="F:NAD binding"/>
    <property type="evidence" value="ECO:0007669"/>
    <property type="project" value="UniProtKB-UniRule"/>
</dbReference>
<dbReference type="InterPro" id="IPR011182">
    <property type="entry name" value="L-Asp_DH"/>
</dbReference>
<dbReference type="NCBIfam" id="NF009829">
    <property type="entry name" value="PRK13303.1-4"/>
    <property type="match status" value="1"/>
</dbReference>
<dbReference type="InterPro" id="IPR005106">
    <property type="entry name" value="Asp/hSer_DH_NAD-bd"/>
</dbReference>
<feature type="binding site" evidence="6">
    <location>
        <position position="184"/>
    </location>
    <ligand>
        <name>NAD(+)</name>
        <dbReference type="ChEBI" id="CHEBI:57540"/>
    </ligand>
</feature>
<comment type="catalytic activity">
    <reaction evidence="6">
        <text>L-aspartate + NAD(+) + H2O = oxaloacetate + NH4(+) + NADH + H(+)</text>
        <dbReference type="Rhea" id="RHEA:11788"/>
        <dbReference type="ChEBI" id="CHEBI:15377"/>
        <dbReference type="ChEBI" id="CHEBI:15378"/>
        <dbReference type="ChEBI" id="CHEBI:16452"/>
        <dbReference type="ChEBI" id="CHEBI:28938"/>
        <dbReference type="ChEBI" id="CHEBI:29991"/>
        <dbReference type="ChEBI" id="CHEBI:57540"/>
        <dbReference type="ChEBI" id="CHEBI:57945"/>
        <dbReference type="EC" id="1.4.1.21"/>
    </reaction>
</comment>
<dbReference type="RefSeq" id="WP_368654096.1">
    <property type="nucleotide sequence ID" value="NZ_CP162599.1"/>
</dbReference>
<evidence type="ECO:0000256" key="5">
    <source>
        <dbReference type="ARBA" id="ARBA00023027"/>
    </source>
</evidence>
<dbReference type="GO" id="GO:0050661">
    <property type="term" value="F:NADP binding"/>
    <property type="evidence" value="ECO:0007669"/>
    <property type="project" value="UniProtKB-UniRule"/>
</dbReference>
<name>A0AB39HMK6_9BACI</name>
<dbReference type="Gene3D" id="3.40.50.720">
    <property type="entry name" value="NAD(P)-binding Rossmann-like Domain"/>
    <property type="match status" value="1"/>
</dbReference>
<dbReference type="InterPro" id="IPR020626">
    <property type="entry name" value="Asp_DH_prok"/>
</dbReference>
<keyword evidence="2 6" id="KW-0662">Pyridine nucleotide biosynthesis</keyword>
<feature type="binding site" evidence="6">
    <location>
        <position position="126"/>
    </location>
    <ligand>
        <name>NAD(+)</name>
        <dbReference type="ChEBI" id="CHEBI:57540"/>
    </ligand>
</feature>
<dbReference type="InterPro" id="IPR036291">
    <property type="entry name" value="NAD(P)-bd_dom_sf"/>
</dbReference>
<dbReference type="PIRSF" id="PIRSF005227">
    <property type="entry name" value="Asp_dh_NAD_syn"/>
    <property type="match status" value="1"/>
</dbReference>
<organism evidence="9">
    <name type="scientific">Ornithinibacillus sp. 4-3</name>
    <dbReference type="NCBI Taxonomy" id="3231488"/>
    <lineage>
        <taxon>Bacteria</taxon>
        <taxon>Bacillati</taxon>
        <taxon>Bacillota</taxon>
        <taxon>Bacilli</taxon>
        <taxon>Bacillales</taxon>
        <taxon>Bacillaceae</taxon>
        <taxon>Ornithinibacillus</taxon>
    </lineage>
</organism>
<dbReference type="SUPFAM" id="SSF55347">
    <property type="entry name" value="Glyceraldehyde-3-phosphate dehydrogenase-like, C-terminal domain"/>
    <property type="match status" value="1"/>
</dbReference>
<dbReference type="GO" id="GO:0009435">
    <property type="term" value="P:NAD+ biosynthetic process"/>
    <property type="evidence" value="ECO:0007669"/>
    <property type="project" value="UniProtKB-UniRule"/>
</dbReference>
<gene>
    <name evidence="6 9" type="primary">nadX</name>
    <name evidence="9" type="ORF">AB4Y30_03385</name>
</gene>
<evidence type="ECO:0000259" key="8">
    <source>
        <dbReference type="Pfam" id="PF03447"/>
    </source>
</evidence>
<sequence>MRIGLIGVGTIGTFLLDKINLEKRIPNYEITAIFDEREKAKTSLKDVEKKYNVQLYQDIEAFLQSSVDLVVECANIPVVQKYGEQILQQKDFFIISIGALVDDNFVQTLKQIGQQAGTKIYLPSGAIGGLDVLQAASSLGGLDTVSLTTRKPANALTEEVIKEEKILFTGKAKDAIVAFPKNANVSIILSLAGIGVEQTEVTIIADPAVEKNLHYVEAKGDFGSLSLKLENDPSPTNPKTSYLTALSIFSAIQKLNSTIHIT</sequence>
<evidence type="ECO:0000256" key="2">
    <source>
        <dbReference type="ARBA" id="ARBA00022642"/>
    </source>
</evidence>
<evidence type="ECO:0000313" key="9">
    <source>
        <dbReference type="EMBL" id="XDK33414.1"/>
    </source>
</evidence>
<feature type="active site" evidence="6">
    <location>
        <position position="214"/>
    </location>
</feature>
<dbReference type="InterPro" id="IPR002811">
    <property type="entry name" value="Asp_DH"/>
</dbReference>
<evidence type="ECO:0000256" key="3">
    <source>
        <dbReference type="ARBA" id="ARBA00022857"/>
    </source>
</evidence>
<dbReference type="EC" id="1.4.1.21" evidence="6"/>
<reference evidence="9" key="1">
    <citation type="submission" date="2024-07" db="EMBL/GenBank/DDBJ databases">
        <title>Halotolerant mesophilic bacterium Ornithinibacillus sp. 4-3, sp. nov., isolated from soil.</title>
        <authorList>
            <person name="Sidarenka A.V."/>
            <person name="Guliayeva D.E."/>
            <person name="Leanovich S.I."/>
            <person name="Hileuskaya K.S."/>
            <person name="Akhremchuk A.E."/>
            <person name="Sikolenko M.A."/>
            <person name="Valentovich L.N."/>
        </authorList>
    </citation>
    <scope>NUCLEOTIDE SEQUENCE</scope>
    <source>
        <strain evidence="9">4-3</strain>
    </source>
</reference>
<keyword evidence="3 6" id="KW-0521">NADP</keyword>